<evidence type="ECO:0000256" key="1">
    <source>
        <dbReference type="SAM" id="Coils"/>
    </source>
</evidence>
<dbReference type="RefSeq" id="WP_246512316.1">
    <property type="nucleotide sequence ID" value="NZ_AP024601.1"/>
</dbReference>
<protein>
    <submittedName>
        <fullName evidence="2">Uncharacterized protein</fullName>
    </submittedName>
</protein>
<accession>A0A8D5ZNF2</accession>
<reference evidence="2" key="2">
    <citation type="journal article" date="2021" name="Microbiol. Resour. Announc.">
        <title>Complete Genome Sequence of Polycladomyces abyssicola JIR-001T, Isolated from Hemipelagic Sediment in Deep Seawater.</title>
        <authorList>
            <person name="Tsubouchi T."/>
            <person name="Kaneko Y."/>
        </authorList>
    </citation>
    <scope>NUCLEOTIDE SEQUENCE</scope>
    <source>
        <strain evidence="2">JIR-001</strain>
    </source>
</reference>
<reference evidence="2" key="1">
    <citation type="journal article" date="2013" name="Int. J. Syst. Evol. Microbiol.">
        <title>Polycladomyces abyssicola gen. nov., sp. nov., a thermophilic filamentous bacterium isolated from hemipelagic sediment.</title>
        <authorList>
            <person name="Tsubouchi T."/>
            <person name="Shimane Y."/>
            <person name="Mori K."/>
            <person name="Usui K."/>
            <person name="Hiraki T."/>
            <person name="Tame A."/>
            <person name="Uematsu K."/>
            <person name="Maruyama T."/>
            <person name="Hatada Y."/>
        </authorList>
    </citation>
    <scope>NUCLEOTIDE SEQUENCE</scope>
    <source>
        <strain evidence="2">JIR-001</strain>
    </source>
</reference>
<evidence type="ECO:0000313" key="2">
    <source>
        <dbReference type="EMBL" id="BCU81887.1"/>
    </source>
</evidence>
<dbReference type="AlphaFoldDB" id="A0A8D5ZNF2"/>
<dbReference type="EMBL" id="AP024601">
    <property type="protein sequence ID" value="BCU81887.1"/>
    <property type="molecule type" value="Genomic_DNA"/>
</dbReference>
<dbReference type="Proteomes" id="UP000677436">
    <property type="component" value="Chromosome"/>
</dbReference>
<keyword evidence="3" id="KW-1185">Reference proteome</keyword>
<organism evidence="2 3">
    <name type="scientific">Polycladomyces abyssicola</name>
    <dbReference type="NCBI Taxonomy" id="1125966"/>
    <lineage>
        <taxon>Bacteria</taxon>
        <taxon>Bacillati</taxon>
        <taxon>Bacillota</taxon>
        <taxon>Bacilli</taxon>
        <taxon>Bacillales</taxon>
        <taxon>Thermoactinomycetaceae</taxon>
        <taxon>Polycladomyces</taxon>
    </lineage>
</organism>
<dbReference type="KEGG" id="pabs:JIR001_16700"/>
<name>A0A8D5ZNF2_9BACL</name>
<sequence>MSEKEMLNAILEAVQKLDARLDGIERKFEARFDGIDAKLADIEANFKRLEEETHFALKKTLENREAIRALTNIKK</sequence>
<gene>
    <name evidence="2" type="ORF">JIR001_16700</name>
</gene>
<evidence type="ECO:0000313" key="3">
    <source>
        <dbReference type="Proteomes" id="UP000677436"/>
    </source>
</evidence>
<keyword evidence="1" id="KW-0175">Coiled coil</keyword>
<proteinExistence type="predicted"/>
<feature type="coiled-coil region" evidence="1">
    <location>
        <begin position="7"/>
        <end position="59"/>
    </location>
</feature>